<dbReference type="EC" id="6.3.2.4" evidence="18"/>
<feature type="active site" evidence="19">
    <location>
        <position position="19"/>
    </location>
</feature>
<dbReference type="PIRSF" id="PIRSF039102">
    <property type="entry name" value="Ddl/VanB"/>
    <property type="match status" value="1"/>
</dbReference>
<organism evidence="24 25">
    <name type="scientific">Tectimicrobiota bacterium</name>
    <dbReference type="NCBI Taxonomy" id="2528274"/>
    <lineage>
        <taxon>Bacteria</taxon>
        <taxon>Pseudomonadati</taxon>
        <taxon>Nitrospinota/Tectimicrobiota group</taxon>
        <taxon>Candidatus Tectimicrobiota</taxon>
    </lineage>
</organism>
<dbReference type="PANTHER" id="PTHR23132">
    <property type="entry name" value="D-ALANINE--D-ALANINE LIGASE"/>
    <property type="match status" value="1"/>
</dbReference>
<keyword evidence="15 18" id="KW-0961">Cell wall biogenesis/degradation</keyword>
<feature type="binding site" evidence="20">
    <location>
        <begin position="311"/>
        <end position="312"/>
    </location>
    <ligand>
        <name>ATP</name>
        <dbReference type="ChEBI" id="CHEBI:30616"/>
    </ligand>
</feature>
<evidence type="ECO:0000256" key="20">
    <source>
        <dbReference type="PIRSR" id="PIRSR039102-2"/>
    </source>
</evidence>
<dbReference type="GO" id="GO:0046872">
    <property type="term" value="F:metal ion binding"/>
    <property type="evidence" value="ECO:0007669"/>
    <property type="project" value="UniProtKB-KW"/>
</dbReference>
<evidence type="ECO:0000256" key="10">
    <source>
        <dbReference type="ARBA" id="ARBA00022840"/>
    </source>
</evidence>
<evidence type="ECO:0000256" key="17">
    <source>
        <dbReference type="ARBA" id="ARBA00060592"/>
    </source>
</evidence>
<dbReference type="InterPro" id="IPR011127">
    <property type="entry name" value="Dala_Dala_lig_N"/>
</dbReference>
<evidence type="ECO:0000256" key="8">
    <source>
        <dbReference type="ARBA" id="ARBA00022723"/>
    </source>
</evidence>
<keyword evidence="14 21" id="KW-0464">Manganese</keyword>
<sequence length="363" mass="39240">MAAQSRKRICVIFGGRSAEHDVSLASGRAVMEALDRERYEVLPLLVSREGRWILLPGPRAAAAEGREVLLSPAPGRPALLGTDGSEAARVDAFFPMIHGTFGEDGTLQGFLELADIPFVGSGCTASAVSMDKGITKAVLRAAGLPMLPTVTVTKGRWESDKRGILAEVESRFTFPVFVKPASLGSSVGVHRVENPDQLERAVADAMGYDVKVLVEEEAQGHEVECSILEGPSVGDILASPLAEVRPKTGWYDYRAKYTPGLTDILIPAPLDESVADRLRSHARAAFLALGCSGLARVDCFFRERTGEIYINEVNTLPGFTPLSGYPKMIQAAGISYPDMLDRLIACAFSRTEQTRSRSFQRIS</sequence>
<feature type="binding site" evidence="21">
    <location>
        <position position="298"/>
    </location>
    <ligand>
        <name>Mg(2+)</name>
        <dbReference type="ChEBI" id="CHEBI:18420"/>
        <label>1</label>
    </ligand>
</feature>
<keyword evidence="10 22" id="KW-0067">ATP-binding</keyword>
<dbReference type="NCBIfam" id="NF002528">
    <property type="entry name" value="PRK01966.1-4"/>
    <property type="match status" value="1"/>
</dbReference>
<dbReference type="Proteomes" id="UP000782312">
    <property type="component" value="Unassembled WGS sequence"/>
</dbReference>
<dbReference type="InterPro" id="IPR011095">
    <property type="entry name" value="Dala_Dala_lig_C"/>
</dbReference>
<feature type="binding site" evidence="21">
    <location>
        <position position="312"/>
    </location>
    <ligand>
        <name>Mg(2+)</name>
        <dbReference type="ChEBI" id="CHEBI:18420"/>
        <label>1</label>
    </ligand>
</feature>
<dbReference type="HAMAP" id="MF_00047">
    <property type="entry name" value="Dala_Dala_lig"/>
    <property type="match status" value="1"/>
</dbReference>
<dbReference type="InterPro" id="IPR013815">
    <property type="entry name" value="ATP_grasp_subdomain_1"/>
</dbReference>
<feature type="active site" evidence="19">
    <location>
        <position position="323"/>
    </location>
</feature>
<keyword evidence="9 20" id="KW-0547">Nucleotide-binding</keyword>
<comment type="caution">
    <text evidence="24">The sequence shown here is derived from an EMBL/GenBank/DDBJ whole genome shotgun (WGS) entry which is preliminary data.</text>
</comment>
<evidence type="ECO:0000256" key="12">
    <source>
        <dbReference type="ARBA" id="ARBA00022960"/>
    </source>
</evidence>
<evidence type="ECO:0000256" key="2">
    <source>
        <dbReference type="ARBA" id="ARBA00003921"/>
    </source>
</evidence>
<feature type="binding site" evidence="21">
    <location>
        <position position="314"/>
    </location>
    <ligand>
        <name>Mg(2+)</name>
        <dbReference type="ChEBI" id="CHEBI:18420"/>
        <label>2</label>
    </ligand>
</feature>
<dbReference type="PROSITE" id="PS50975">
    <property type="entry name" value="ATP_GRASP"/>
    <property type="match status" value="1"/>
</dbReference>
<dbReference type="AlphaFoldDB" id="A0A932I1Q4"/>
<feature type="binding site" evidence="21">
    <location>
        <position position="312"/>
    </location>
    <ligand>
        <name>Mg(2+)</name>
        <dbReference type="ChEBI" id="CHEBI:18420"/>
        <label>2</label>
    </ligand>
</feature>
<keyword evidence="7 18" id="KW-0436">Ligase</keyword>
<keyword evidence="8 21" id="KW-0479">Metal-binding</keyword>
<evidence type="ECO:0000256" key="15">
    <source>
        <dbReference type="ARBA" id="ARBA00023316"/>
    </source>
</evidence>
<evidence type="ECO:0000313" key="25">
    <source>
        <dbReference type="Proteomes" id="UP000782312"/>
    </source>
</evidence>
<dbReference type="InterPro" id="IPR000291">
    <property type="entry name" value="D-Ala_lig_Van_CS"/>
</dbReference>
<dbReference type="SUPFAM" id="SSF56059">
    <property type="entry name" value="Glutathione synthetase ATP-binding domain-like"/>
    <property type="match status" value="1"/>
</dbReference>
<evidence type="ECO:0000256" key="13">
    <source>
        <dbReference type="ARBA" id="ARBA00022984"/>
    </source>
</evidence>
<feature type="binding site" evidence="20">
    <location>
        <begin position="177"/>
        <end position="179"/>
    </location>
    <ligand>
        <name>ATP</name>
        <dbReference type="ChEBI" id="CHEBI:30616"/>
    </ligand>
</feature>
<reference evidence="24" key="1">
    <citation type="submission" date="2020-07" db="EMBL/GenBank/DDBJ databases">
        <title>Huge and variable diversity of episymbiotic CPR bacteria and DPANN archaea in groundwater ecosystems.</title>
        <authorList>
            <person name="He C.Y."/>
            <person name="Keren R."/>
            <person name="Whittaker M."/>
            <person name="Farag I.F."/>
            <person name="Doudna J."/>
            <person name="Cate J.H.D."/>
            <person name="Banfield J.F."/>
        </authorList>
    </citation>
    <scope>NUCLEOTIDE SEQUENCE</scope>
    <source>
        <strain evidence="24">NC_groundwater_763_Ag_S-0.2um_68_21</strain>
    </source>
</reference>
<dbReference type="Gene3D" id="3.30.470.20">
    <property type="entry name" value="ATP-grasp fold, B domain"/>
    <property type="match status" value="1"/>
</dbReference>
<keyword evidence="6 18" id="KW-0963">Cytoplasm</keyword>
<dbReference type="GO" id="GO:0008716">
    <property type="term" value="F:D-alanine-D-alanine ligase activity"/>
    <property type="evidence" value="ECO:0007669"/>
    <property type="project" value="UniProtKB-UniRule"/>
</dbReference>
<comment type="function">
    <text evidence="2 18">Cell wall formation.</text>
</comment>
<accession>A0A932I1Q4</accession>
<comment type="cofactor">
    <cofactor evidence="21">
        <name>Mg(2+)</name>
        <dbReference type="ChEBI" id="CHEBI:18420"/>
    </cofactor>
    <cofactor evidence="21">
        <name>Mn(2+)</name>
        <dbReference type="ChEBI" id="CHEBI:29035"/>
    </cofactor>
    <text evidence="21">Binds 2 magnesium or manganese ions per subunit.</text>
</comment>
<keyword evidence="11 21" id="KW-0460">Magnesium</keyword>
<dbReference type="PANTHER" id="PTHR23132:SF25">
    <property type="entry name" value="D-ALANINE--D-ALANINE LIGASE A"/>
    <property type="match status" value="1"/>
</dbReference>
<evidence type="ECO:0000259" key="23">
    <source>
        <dbReference type="PROSITE" id="PS50975"/>
    </source>
</evidence>
<comment type="subcellular location">
    <subcellularLocation>
        <location evidence="3 18">Cytoplasm</location>
    </subcellularLocation>
</comment>
<keyword evidence="13 18" id="KW-0573">Peptidoglycan synthesis</keyword>
<evidence type="ECO:0000256" key="9">
    <source>
        <dbReference type="ARBA" id="ARBA00022741"/>
    </source>
</evidence>
<dbReference type="Gene3D" id="3.30.1490.20">
    <property type="entry name" value="ATP-grasp fold, A domain"/>
    <property type="match status" value="1"/>
</dbReference>
<dbReference type="SUPFAM" id="SSF52440">
    <property type="entry name" value="PreATP-grasp domain"/>
    <property type="match status" value="1"/>
</dbReference>
<dbReference type="FunFam" id="3.30.1490.20:FF:000007">
    <property type="entry name" value="D-alanine--D-alanine ligase"/>
    <property type="match status" value="1"/>
</dbReference>
<dbReference type="GO" id="GO:0071555">
    <property type="term" value="P:cell wall organization"/>
    <property type="evidence" value="ECO:0007669"/>
    <property type="project" value="UniProtKB-KW"/>
</dbReference>
<evidence type="ECO:0000256" key="11">
    <source>
        <dbReference type="ARBA" id="ARBA00022842"/>
    </source>
</evidence>
<evidence type="ECO:0000256" key="1">
    <source>
        <dbReference type="ARBA" id="ARBA00001936"/>
    </source>
</evidence>
<dbReference type="Gene3D" id="3.40.50.20">
    <property type="match status" value="1"/>
</dbReference>
<comment type="pathway">
    <text evidence="4 18">Cell wall biogenesis; peptidoglycan biosynthesis.</text>
</comment>
<evidence type="ECO:0000256" key="7">
    <source>
        <dbReference type="ARBA" id="ARBA00022598"/>
    </source>
</evidence>
<dbReference type="Pfam" id="PF07478">
    <property type="entry name" value="Dala_Dala_lig_C"/>
    <property type="match status" value="1"/>
</dbReference>
<dbReference type="FunFam" id="3.30.470.20:FF:000008">
    <property type="entry name" value="D-alanine--D-alanine ligase"/>
    <property type="match status" value="1"/>
</dbReference>
<evidence type="ECO:0000256" key="22">
    <source>
        <dbReference type="PROSITE-ProRule" id="PRU00409"/>
    </source>
</evidence>
<feature type="binding site" evidence="20">
    <location>
        <begin position="185"/>
        <end position="186"/>
    </location>
    <ligand>
        <name>ATP</name>
        <dbReference type="ChEBI" id="CHEBI:30616"/>
    </ligand>
</feature>
<dbReference type="GO" id="GO:0005829">
    <property type="term" value="C:cytosol"/>
    <property type="evidence" value="ECO:0007669"/>
    <property type="project" value="TreeGrafter"/>
</dbReference>
<feature type="binding site" evidence="20">
    <location>
        <position position="132"/>
    </location>
    <ligand>
        <name>ATP</name>
        <dbReference type="ChEBI" id="CHEBI:30616"/>
    </ligand>
</feature>
<comment type="similarity">
    <text evidence="5 18">Belongs to the D-alanine--D-alanine ligase family.</text>
</comment>
<comment type="catalytic activity">
    <reaction evidence="16 18">
        <text>2 D-alanine + ATP = D-alanyl-D-alanine + ADP + phosphate + H(+)</text>
        <dbReference type="Rhea" id="RHEA:11224"/>
        <dbReference type="ChEBI" id="CHEBI:15378"/>
        <dbReference type="ChEBI" id="CHEBI:30616"/>
        <dbReference type="ChEBI" id="CHEBI:43474"/>
        <dbReference type="ChEBI" id="CHEBI:57416"/>
        <dbReference type="ChEBI" id="CHEBI:57822"/>
        <dbReference type="ChEBI" id="CHEBI:456216"/>
        <dbReference type="EC" id="6.3.2.4"/>
    </reaction>
</comment>
<dbReference type="GO" id="GO:0009252">
    <property type="term" value="P:peptidoglycan biosynthetic process"/>
    <property type="evidence" value="ECO:0007669"/>
    <property type="project" value="UniProtKB-UniRule"/>
</dbReference>
<protein>
    <recommendedName>
        <fullName evidence="18">D-alanine--D-alanine ligase</fullName>
        <ecNumber evidence="18">6.3.2.4</ecNumber>
    </recommendedName>
    <alternativeName>
        <fullName evidence="18">D-Ala-D-Ala ligase</fullName>
    </alternativeName>
    <alternativeName>
        <fullName evidence="18">D-alanylalanine synthetase</fullName>
    </alternativeName>
</protein>
<evidence type="ECO:0000256" key="18">
    <source>
        <dbReference type="HAMAP-Rule" id="MF_00047"/>
    </source>
</evidence>
<evidence type="ECO:0000256" key="4">
    <source>
        <dbReference type="ARBA" id="ARBA00004752"/>
    </source>
</evidence>
<feature type="active site" evidence="19">
    <location>
        <position position="185"/>
    </location>
</feature>
<comment type="pathway">
    <text evidence="17">Glycan biosynthesis.</text>
</comment>
<keyword evidence="12 18" id="KW-0133">Cell shape</keyword>
<feature type="binding site" evidence="20">
    <location>
        <begin position="215"/>
        <end position="222"/>
    </location>
    <ligand>
        <name>ATP</name>
        <dbReference type="ChEBI" id="CHEBI:30616"/>
    </ligand>
</feature>
<dbReference type="InterPro" id="IPR011761">
    <property type="entry name" value="ATP-grasp"/>
</dbReference>
<evidence type="ECO:0000256" key="5">
    <source>
        <dbReference type="ARBA" id="ARBA00010871"/>
    </source>
</evidence>
<evidence type="ECO:0000256" key="6">
    <source>
        <dbReference type="ARBA" id="ARBA00022490"/>
    </source>
</evidence>
<gene>
    <name evidence="18" type="primary">ddl</name>
    <name evidence="24" type="ORF">HYZ11_11205</name>
</gene>
<evidence type="ECO:0000256" key="21">
    <source>
        <dbReference type="PIRSR" id="PIRSR039102-3"/>
    </source>
</evidence>
<evidence type="ECO:0000313" key="24">
    <source>
        <dbReference type="EMBL" id="MBI3128162.1"/>
    </source>
</evidence>
<evidence type="ECO:0000256" key="3">
    <source>
        <dbReference type="ARBA" id="ARBA00004496"/>
    </source>
</evidence>
<dbReference type="GO" id="GO:0008360">
    <property type="term" value="P:regulation of cell shape"/>
    <property type="evidence" value="ECO:0007669"/>
    <property type="project" value="UniProtKB-KW"/>
</dbReference>
<name>A0A932I1Q4_UNCTE</name>
<evidence type="ECO:0000256" key="14">
    <source>
        <dbReference type="ARBA" id="ARBA00023211"/>
    </source>
</evidence>
<dbReference type="GO" id="GO:0005524">
    <property type="term" value="F:ATP binding"/>
    <property type="evidence" value="ECO:0007669"/>
    <property type="project" value="UniProtKB-UniRule"/>
</dbReference>
<dbReference type="EMBL" id="JACPUR010000024">
    <property type="protein sequence ID" value="MBI3128162.1"/>
    <property type="molecule type" value="Genomic_DNA"/>
</dbReference>
<proteinExistence type="inferred from homology"/>
<dbReference type="Pfam" id="PF01820">
    <property type="entry name" value="Dala_Dala_lig_N"/>
    <property type="match status" value="1"/>
</dbReference>
<evidence type="ECO:0000256" key="19">
    <source>
        <dbReference type="PIRSR" id="PIRSR039102-1"/>
    </source>
</evidence>
<dbReference type="NCBIfam" id="TIGR01205">
    <property type="entry name" value="D_ala_D_alaTIGR"/>
    <property type="match status" value="1"/>
</dbReference>
<dbReference type="InterPro" id="IPR005905">
    <property type="entry name" value="D_ala_D_ala"/>
</dbReference>
<evidence type="ECO:0000256" key="16">
    <source>
        <dbReference type="ARBA" id="ARBA00047614"/>
    </source>
</evidence>
<comment type="cofactor">
    <cofactor evidence="1">
        <name>Mn(2+)</name>
        <dbReference type="ChEBI" id="CHEBI:29035"/>
    </cofactor>
</comment>
<feature type="domain" description="ATP-grasp" evidence="23">
    <location>
        <begin position="136"/>
        <end position="345"/>
    </location>
</feature>
<dbReference type="InterPro" id="IPR016185">
    <property type="entry name" value="PreATP-grasp_dom_sf"/>
</dbReference>
<dbReference type="PROSITE" id="PS00843">
    <property type="entry name" value="DALA_DALA_LIGASE_1"/>
    <property type="match status" value="1"/>
</dbReference>